<dbReference type="SUPFAM" id="SSF52540">
    <property type="entry name" value="P-loop containing nucleoside triphosphate hydrolases"/>
    <property type="match status" value="1"/>
</dbReference>
<dbReference type="InterPro" id="IPR036225">
    <property type="entry name" value="SRP/SRP_N"/>
</dbReference>
<keyword evidence="10" id="KW-0802">TPR repeat</keyword>
<dbReference type="Gene3D" id="1.20.120.140">
    <property type="entry name" value="Signal recognition particle SRP54, nucleotide-binding domain"/>
    <property type="match status" value="1"/>
</dbReference>
<comment type="subcellular location">
    <subcellularLocation>
        <location evidence="9">Cell membrane</location>
        <topology evidence="9">Peripheral membrane protein</topology>
        <orientation evidence="9">Cytoplasmic side</orientation>
    </subcellularLocation>
    <subcellularLocation>
        <location evidence="9">Cytoplasm</location>
    </subcellularLocation>
</comment>
<dbReference type="CDD" id="cd17874">
    <property type="entry name" value="FtsY"/>
    <property type="match status" value="1"/>
</dbReference>
<feature type="repeat" description="TPR" evidence="10">
    <location>
        <begin position="227"/>
        <end position="260"/>
    </location>
</feature>
<dbReference type="InterPro" id="IPR019734">
    <property type="entry name" value="TPR_rpt"/>
</dbReference>
<dbReference type="InterPro" id="IPR027417">
    <property type="entry name" value="P-loop_NTPase"/>
</dbReference>
<evidence type="ECO:0000256" key="3">
    <source>
        <dbReference type="ARBA" id="ARBA00022741"/>
    </source>
</evidence>
<evidence type="ECO:0000313" key="13">
    <source>
        <dbReference type="EMBL" id="GAK53568.1"/>
    </source>
</evidence>
<dbReference type="SUPFAM" id="SSF48452">
    <property type="entry name" value="TPR-like"/>
    <property type="match status" value="2"/>
</dbReference>
<dbReference type="InterPro" id="IPR000897">
    <property type="entry name" value="SRP54_GTPase_dom"/>
</dbReference>
<feature type="repeat" description="TPR" evidence="10">
    <location>
        <begin position="341"/>
        <end position="374"/>
    </location>
</feature>
<keyword evidence="14" id="KW-1185">Reference proteome</keyword>
<dbReference type="HAMAP" id="MF_00920">
    <property type="entry name" value="FtsY"/>
    <property type="match status" value="1"/>
</dbReference>
<keyword evidence="3 9" id="KW-0547">Nucleotide-binding</keyword>
<dbReference type="PANTHER" id="PTHR43134">
    <property type="entry name" value="SIGNAL RECOGNITION PARTICLE RECEPTOR SUBUNIT ALPHA"/>
    <property type="match status" value="1"/>
</dbReference>
<dbReference type="FunFam" id="1.20.120.140:FF:000002">
    <property type="entry name" value="Signal recognition particle receptor FtsY"/>
    <property type="match status" value="1"/>
</dbReference>
<dbReference type="SMART" id="SM00028">
    <property type="entry name" value="TPR"/>
    <property type="match status" value="7"/>
</dbReference>
<accession>A0A0S6W1C5</accession>
<keyword evidence="6 9" id="KW-0472">Membrane</keyword>
<feature type="domain" description="SRP54-type proteins GTP-binding" evidence="12">
    <location>
        <begin position="788"/>
        <end position="801"/>
    </location>
</feature>
<reference evidence="13" key="1">
    <citation type="journal article" date="2015" name="PeerJ">
        <title>First genomic representation of candidate bacterial phylum KSB3 points to enhanced environmental sensing as a trigger of wastewater bulking.</title>
        <authorList>
            <person name="Sekiguchi Y."/>
            <person name="Ohashi A."/>
            <person name="Parks D.H."/>
            <person name="Yamauchi T."/>
            <person name="Tyson G.W."/>
            <person name="Hugenholtz P."/>
        </authorList>
    </citation>
    <scope>NUCLEOTIDE SEQUENCE [LARGE SCALE GENOMIC DNA]</scope>
</reference>
<keyword evidence="4 9" id="KW-0378">Hydrolase</keyword>
<dbReference type="GO" id="GO:0005047">
    <property type="term" value="F:signal recognition particle binding"/>
    <property type="evidence" value="ECO:0007669"/>
    <property type="project" value="TreeGrafter"/>
</dbReference>
<evidence type="ECO:0000256" key="10">
    <source>
        <dbReference type="PROSITE-ProRule" id="PRU00339"/>
    </source>
</evidence>
<name>A0A0S6W1C5_9BACT</name>
<dbReference type="InterPro" id="IPR004390">
    <property type="entry name" value="SR_rcpt_FtsY"/>
</dbReference>
<keyword evidence="2 9" id="KW-0963">Cytoplasm</keyword>
<protein>
    <recommendedName>
        <fullName evidence="9">Signal recognition particle receptor FtsY</fullName>
        <shortName evidence="9">SRP receptor</shortName>
        <ecNumber evidence="9">3.6.5.4</ecNumber>
    </recommendedName>
</protein>
<dbReference type="InterPro" id="IPR003593">
    <property type="entry name" value="AAA+_ATPase"/>
</dbReference>
<feature type="region of interest" description="Disordered" evidence="11">
    <location>
        <begin position="473"/>
        <end position="497"/>
    </location>
</feature>
<evidence type="ECO:0000256" key="7">
    <source>
        <dbReference type="ARBA" id="ARBA00023170"/>
    </source>
</evidence>
<evidence type="ECO:0000256" key="9">
    <source>
        <dbReference type="HAMAP-Rule" id="MF_00920"/>
    </source>
</evidence>
<dbReference type="PROSITE" id="PS00300">
    <property type="entry name" value="SRP54"/>
    <property type="match status" value="1"/>
</dbReference>
<keyword evidence="7 9" id="KW-0675">Receptor</keyword>
<dbReference type="InterPro" id="IPR042101">
    <property type="entry name" value="SRP54_N_sf"/>
</dbReference>
<evidence type="ECO:0000313" key="14">
    <source>
        <dbReference type="Proteomes" id="UP000030700"/>
    </source>
</evidence>
<dbReference type="NCBIfam" id="TIGR00064">
    <property type="entry name" value="ftsY"/>
    <property type="match status" value="1"/>
</dbReference>
<dbReference type="SMART" id="SM00962">
    <property type="entry name" value="SRP54"/>
    <property type="match status" value="1"/>
</dbReference>
<dbReference type="SMART" id="SM00382">
    <property type="entry name" value="AAA"/>
    <property type="match status" value="1"/>
</dbReference>
<organism evidence="13">
    <name type="scientific">Candidatus Moduliflexus flocculans</name>
    <dbReference type="NCBI Taxonomy" id="1499966"/>
    <lineage>
        <taxon>Bacteria</taxon>
        <taxon>Candidatus Moduliflexota</taxon>
        <taxon>Candidatus Moduliflexia</taxon>
        <taxon>Candidatus Moduliflexales</taxon>
        <taxon>Candidatus Moduliflexaceae</taxon>
    </lineage>
</organism>
<gene>
    <name evidence="9" type="primary">ftsY</name>
    <name evidence="13" type="ORF">U14_04834</name>
</gene>
<comment type="catalytic activity">
    <reaction evidence="8 9">
        <text>GTP + H2O = GDP + phosphate + H(+)</text>
        <dbReference type="Rhea" id="RHEA:19669"/>
        <dbReference type="ChEBI" id="CHEBI:15377"/>
        <dbReference type="ChEBI" id="CHEBI:15378"/>
        <dbReference type="ChEBI" id="CHEBI:37565"/>
        <dbReference type="ChEBI" id="CHEBI:43474"/>
        <dbReference type="ChEBI" id="CHEBI:58189"/>
        <dbReference type="EC" id="3.6.5.4"/>
    </reaction>
</comment>
<keyword evidence="1 9" id="KW-1003">Cell membrane</keyword>
<dbReference type="EC" id="3.6.5.4" evidence="9"/>
<proteinExistence type="inferred from homology"/>
<evidence type="ECO:0000256" key="1">
    <source>
        <dbReference type="ARBA" id="ARBA00022475"/>
    </source>
</evidence>
<dbReference type="STRING" id="1499966.U14_04834"/>
<feature type="binding site" evidence="9">
    <location>
        <begin position="767"/>
        <end position="770"/>
    </location>
    <ligand>
        <name>GTP</name>
        <dbReference type="ChEBI" id="CHEBI:37565"/>
    </ligand>
</feature>
<feature type="binding site" evidence="9">
    <location>
        <begin position="703"/>
        <end position="707"/>
    </location>
    <ligand>
        <name>GTP</name>
        <dbReference type="ChEBI" id="CHEBI:37565"/>
    </ligand>
</feature>
<dbReference type="AlphaFoldDB" id="A0A0S6W1C5"/>
<evidence type="ECO:0000256" key="4">
    <source>
        <dbReference type="ARBA" id="ARBA00022801"/>
    </source>
</evidence>
<dbReference type="Gene3D" id="1.25.40.10">
    <property type="entry name" value="Tetratricopeptide repeat domain"/>
    <property type="match status" value="5"/>
</dbReference>
<dbReference type="EMBL" id="DF820459">
    <property type="protein sequence ID" value="GAK53568.1"/>
    <property type="molecule type" value="Genomic_DNA"/>
</dbReference>
<comment type="subunit">
    <text evidence="9">Part of the signal recognition particle protein translocation system, which is composed of SRP and FtsY.</text>
</comment>
<dbReference type="Proteomes" id="UP000030700">
    <property type="component" value="Unassembled WGS sequence"/>
</dbReference>
<dbReference type="SMART" id="SM00963">
    <property type="entry name" value="SRP54_N"/>
    <property type="match status" value="1"/>
</dbReference>
<comment type="function">
    <text evidence="9">Involved in targeting and insertion of nascent membrane proteins into the cytoplasmic membrane. Acts as a receptor for the complex formed by the signal recognition particle (SRP) and the ribosome-nascent chain (RNC).</text>
</comment>
<feature type="binding site" evidence="9">
    <location>
        <begin position="621"/>
        <end position="628"/>
    </location>
    <ligand>
        <name>GTP</name>
        <dbReference type="ChEBI" id="CHEBI:37565"/>
    </ligand>
</feature>
<dbReference type="InterPro" id="IPR011990">
    <property type="entry name" value="TPR-like_helical_dom_sf"/>
</dbReference>
<evidence type="ECO:0000256" key="11">
    <source>
        <dbReference type="SAM" id="MobiDB-lite"/>
    </source>
</evidence>
<dbReference type="GO" id="GO:0005525">
    <property type="term" value="F:GTP binding"/>
    <property type="evidence" value="ECO:0007669"/>
    <property type="project" value="UniProtKB-UniRule"/>
</dbReference>
<dbReference type="Pfam" id="PF13174">
    <property type="entry name" value="TPR_6"/>
    <property type="match status" value="1"/>
</dbReference>
<dbReference type="SUPFAM" id="SSF47364">
    <property type="entry name" value="Domain of the SRP/SRP receptor G-proteins"/>
    <property type="match status" value="1"/>
</dbReference>
<dbReference type="Gene3D" id="3.40.50.300">
    <property type="entry name" value="P-loop containing nucleotide triphosphate hydrolases"/>
    <property type="match status" value="1"/>
</dbReference>
<dbReference type="Pfam" id="PF02881">
    <property type="entry name" value="SRP54_N"/>
    <property type="match status" value="1"/>
</dbReference>
<dbReference type="PROSITE" id="PS50005">
    <property type="entry name" value="TPR"/>
    <property type="match status" value="3"/>
</dbReference>
<keyword evidence="5 9" id="KW-0342">GTP-binding</keyword>
<evidence type="ECO:0000256" key="6">
    <source>
        <dbReference type="ARBA" id="ARBA00023136"/>
    </source>
</evidence>
<dbReference type="PANTHER" id="PTHR43134:SF1">
    <property type="entry name" value="SIGNAL RECOGNITION PARTICLE RECEPTOR SUBUNIT ALPHA"/>
    <property type="match status" value="1"/>
</dbReference>
<sequence>MSLFGRGKQQSRDQKFLLKAISKTPNDPKLHVELGWLYAESRQYHDAQQAFSRAVELRADAHTTADATYGLALIHIEQKAFEQAREELRTLIRDCPTFPKRAEAHFALAEVNEHLWRQTSWKNEQERLDSEYLQRALDHYQQAVERGSEQHATAEFLWGNLLCEISRQDEALSHLKIASQHIALDQKEAFELHVLLGTLYQQKQDFVNAKVAFETALKKGAKPAFVADVQYRLGQIAQAQNDDDQAVTRYEKALAAHGETQSDVALDMLVNLSELRFRHHWQKEAVEYAERALQFPQLTEAIRQRILKILAQGYAALKAFDKAIPYEDQYFDTVHDHDAKAESLLRLGNLYEEQKQEKEAVDAYRKGLKFSKRTLLASKLNAAIGRIYLNEDRLNQAINSIKDALEHAEEDPTHAAFVYRLLGECHAKRKEMERSVEAYGTILAKYKDSQEEQFARQELKTLRKNVKKEIQELERQQAAQQQAAQDEKRPPKPISTEEQERLVELIDQILDEKGFFERLKEGLLKTHLGLVSKIEQLLASRANVDEELIENLEEILILSDMGVATTQRIIESLRERVSKKELKDTNQVKFYLKREVQAILEGREKPIDVERAKPFVMLVIGVNGTGKTTTIGKLASKFKAQGKNVLIAAGDTFRAAAIEQLEIWGERAGCDVIKHSSGSDPSAVLFDAVKAAKSRNVDVLIADTAGRLHTKHNLMEELRKMVRIVSREMPGAPHEILMVIDATTGQNAIQQAQIFNEGIGITSFALTKLDGTAKGGIIVGISNEMNIPISYIGIGEKIEDLREFNAKEFVEALFEG</sequence>
<dbReference type="InterPro" id="IPR013822">
    <property type="entry name" value="Signal_recog_particl_SRP54_hlx"/>
</dbReference>
<dbReference type="Pfam" id="PF13181">
    <property type="entry name" value="TPR_8"/>
    <property type="match status" value="1"/>
</dbReference>
<evidence type="ECO:0000259" key="12">
    <source>
        <dbReference type="PROSITE" id="PS00300"/>
    </source>
</evidence>
<dbReference type="GO" id="GO:0006614">
    <property type="term" value="P:SRP-dependent cotranslational protein targeting to membrane"/>
    <property type="evidence" value="ECO:0007669"/>
    <property type="project" value="InterPro"/>
</dbReference>
<dbReference type="GO" id="GO:0005737">
    <property type="term" value="C:cytoplasm"/>
    <property type="evidence" value="ECO:0007669"/>
    <property type="project" value="UniProtKB-SubCell"/>
</dbReference>
<evidence type="ECO:0000256" key="8">
    <source>
        <dbReference type="ARBA" id="ARBA00048027"/>
    </source>
</evidence>
<dbReference type="FunFam" id="3.40.50.300:FF:000053">
    <property type="entry name" value="Signal recognition particle receptor FtsY"/>
    <property type="match status" value="1"/>
</dbReference>
<evidence type="ECO:0000256" key="2">
    <source>
        <dbReference type="ARBA" id="ARBA00022490"/>
    </source>
</evidence>
<dbReference type="Pfam" id="PF13432">
    <property type="entry name" value="TPR_16"/>
    <property type="match status" value="1"/>
</dbReference>
<evidence type="ECO:0000256" key="5">
    <source>
        <dbReference type="ARBA" id="ARBA00023134"/>
    </source>
</evidence>
<comment type="similarity">
    <text evidence="9">Belongs to the GTP-binding SRP family. FtsY subfamily.</text>
</comment>
<dbReference type="HOGENOM" id="CLU_348410_0_0_0"/>
<dbReference type="GO" id="GO:0003924">
    <property type="term" value="F:GTPase activity"/>
    <property type="evidence" value="ECO:0007669"/>
    <property type="project" value="UniProtKB-UniRule"/>
</dbReference>
<dbReference type="GO" id="GO:0005886">
    <property type="term" value="C:plasma membrane"/>
    <property type="evidence" value="ECO:0007669"/>
    <property type="project" value="UniProtKB-SubCell"/>
</dbReference>
<feature type="repeat" description="TPR" evidence="10">
    <location>
        <begin position="28"/>
        <end position="61"/>
    </location>
</feature>
<dbReference type="Pfam" id="PF00448">
    <property type="entry name" value="SRP54"/>
    <property type="match status" value="1"/>
</dbReference>